<feature type="domain" description="Diphthamide synthase" evidence="1">
    <location>
        <begin position="8"/>
        <end position="210"/>
    </location>
</feature>
<dbReference type="SUPFAM" id="SSF52402">
    <property type="entry name" value="Adenine nucleotide alpha hydrolases-like"/>
    <property type="match status" value="1"/>
</dbReference>
<evidence type="ECO:0000259" key="1">
    <source>
        <dbReference type="Pfam" id="PF01902"/>
    </source>
</evidence>
<dbReference type="Proteomes" id="UP000184207">
    <property type="component" value="Unassembled WGS sequence"/>
</dbReference>
<dbReference type="STRING" id="1121883.SAMN02745226_01778"/>
<dbReference type="EMBL" id="FRDJ01000012">
    <property type="protein sequence ID" value="SHN67738.1"/>
    <property type="molecule type" value="Genomic_DNA"/>
</dbReference>
<organism evidence="2 3">
    <name type="scientific">Fervidobacterium gondwanense DSM 13020</name>
    <dbReference type="NCBI Taxonomy" id="1121883"/>
    <lineage>
        <taxon>Bacteria</taxon>
        <taxon>Thermotogati</taxon>
        <taxon>Thermotogota</taxon>
        <taxon>Thermotogae</taxon>
        <taxon>Thermotogales</taxon>
        <taxon>Fervidobacteriaceae</taxon>
        <taxon>Fervidobacterium</taxon>
    </lineage>
</organism>
<reference evidence="3" key="1">
    <citation type="submission" date="2016-12" db="EMBL/GenBank/DDBJ databases">
        <authorList>
            <person name="Varghese N."/>
            <person name="Submissions S."/>
        </authorList>
    </citation>
    <scope>NUCLEOTIDE SEQUENCE [LARGE SCALE GENOMIC DNA]</scope>
    <source>
        <strain evidence="3">DSM 13020</strain>
    </source>
</reference>
<evidence type="ECO:0000313" key="2">
    <source>
        <dbReference type="EMBL" id="SHN67738.1"/>
    </source>
</evidence>
<dbReference type="GO" id="GO:0017178">
    <property type="term" value="F:diphthine-ammonia ligase activity"/>
    <property type="evidence" value="ECO:0007669"/>
    <property type="project" value="TreeGrafter"/>
</dbReference>
<sequence length="219" mass="24879">MIVLFVFASWSGGKDSALALYYGMKKYGKVDCLFTMLDEDCSSSRAHGFGKDILEKQALLIGTKLITRCSSWESYEENFLDFLSNHAKGGIGIFGDIDLQEHLDWVKRVCSVHNVTVEEPLWKRKREVILEEFSNLGFRALIVSVKKNLGIDEILGNELTNRETHRILEKSGVDICGENGEYHTLVYDGPIFSSPLNFYVEGLYEDDNAKRLKVRAKQL</sequence>
<dbReference type="AlphaFoldDB" id="A0A1M7TAK5"/>
<dbReference type="Gene3D" id="3.90.1490.10">
    <property type="entry name" value="putative n-type atp pyrophosphatase, domain 2"/>
    <property type="match status" value="1"/>
</dbReference>
<dbReference type="Pfam" id="PF01902">
    <property type="entry name" value="Diphthami_syn_2"/>
    <property type="match status" value="1"/>
</dbReference>
<dbReference type="PANTHER" id="PTHR12196:SF2">
    <property type="entry name" value="DIPHTHINE--AMMONIA LIGASE"/>
    <property type="match status" value="1"/>
</dbReference>
<dbReference type="CDD" id="cd01994">
    <property type="entry name" value="AANH_PF0828-like"/>
    <property type="match status" value="1"/>
</dbReference>
<proteinExistence type="predicted"/>
<dbReference type="GO" id="GO:0017183">
    <property type="term" value="P:protein histidyl modification to diphthamide"/>
    <property type="evidence" value="ECO:0007669"/>
    <property type="project" value="TreeGrafter"/>
</dbReference>
<evidence type="ECO:0000313" key="3">
    <source>
        <dbReference type="Proteomes" id="UP000184207"/>
    </source>
</evidence>
<dbReference type="InterPro" id="IPR002761">
    <property type="entry name" value="Diphthami_syn_dom"/>
</dbReference>
<dbReference type="InterPro" id="IPR030662">
    <property type="entry name" value="DPH6/MJ0570"/>
</dbReference>
<keyword evidence="3" id="KW-1185">Reference proteome</keyword>
<dbReference type="Gene3D" id="3.40.50.620">
    <property type="entry name" value="HUPs"/>
    <property type="match status" value="1"/>
</dbReference>
<dbReference type="InterPro" id="IPR014729">
    <property type="entry name" value="Rossmann-like_a/b/a_fold"/>
</dbReference>
<accession>A0A1M7TAK5</accession>
<protein>
    <submittedName>
        <fullName evidence="2">MJ0570-related uncharacterized domain-containing protein</fullName>
    </submittedName>
</protein>
<dbReference type="PANTHER" id="PTHR12196">
    <property type="entry name" value="DOMAIN OF UNKNOWN FUNCTION 71 DUF71 -CONTAINING PROTEIN"/>
    <property type="match status" value="1"/>
</dbReference>
<name>A0A1M7TAK5_FERGO</name>
<dbReference type="NCBIfam" id="TIGR00290">
    <property type="entry name" value="MJ0570_dom"/>
    <property type="match status" value="1"/>
</dbReference>
<gene>
    <name evidence="2" type="ORF">SAMN02745226_01778</name>
</gene>